<keyword evidence="3" id="KW-1185">Reference proteome</keyword>
<keyword evidence="1" id="KW-1133">Transmembrane helix</keyword>
<feature type="transmembrane region" description="Helical" evidence="1">
    <location>
        <begin position="171"/>
        <end position="191"/>
    </location>
</feature>
<keyword evidence="1" id="KW-0472">Membrane</keyword>
<gene>
    <name evidence="2" type="ORF">D2V08_13460</name>
</gene>
<evidence type="ECO:0000313" key="3">
    <source>
        <dbReference type="Proteomes" id="UP000266067"/>
    </source>
</evidence>
<feature type="transmembrane region" description="Helical" evidence="1">
    <location>
        <begin position="105"/>
        <end position="124"/>
    </location>
</feature>
<organism evidence="2 3">
    <name type="scientific">Flagellimonas lutimaris</name>
    <dbReference type="NCBI Taxonomy" id="475082"/>
    <lineage>
        <taxon>Bacteria</taxon>
        <taxon>Pseudomonadati</taxon>
        <taxon>Bacteroidota</taxon>
        <taxon>Flavobacteriia</taxon>
        <taxon>Flavobacteriales</taxon>
        <taxon>Flavobacteriaceae</taxon>
        <taxon>Flagellimonas</taxon>
    </lineage>
</organism>
<proteinExistence type="predicted"/>
<comment type="caution">
    <text evidence="2">The sequence shown here is derived from an EMBL/GenBank/DDBJ whole genome shotgun (WGS) entry which is preliminary data.</text>
</comment>
<dbReference type="RefSeq" id="WP_119608681.1">
    <property type="nucleotide sequence ID" value="NZ_QXFH01000076.1"/>
</dbReference>
<feature type="transmembrane region" description="Helical" evidence="1">
    <location>
        <begin position="76"/>
        <end position="93"/>
    </location>
</feature>
<feature type="transmembrane region" description="Helical" evidence="1">
    <location>
        <begin position="12"/>
        <end position="31"/>
    </location>
</feature>
<reference evidence="2 3" key="1">
    <citation type="submission" date="2018-08" db="EMBL/GenBank/DDBJ databases">
        <title>Proposal of Muricauda 72 sp.nov. and Muricauda NH166 sp.nov., isolated from seawater.</title>
        <authorList>
            <person name="Cheng H."/>
            <person name="Wu Y.-H."/>
            <person name="Guo L.-L."/>
            <person name="Xu X.-W."/>
        </authorList>
    </citation>
    <scope>NUCLEOTIDE SEQUENCE [LARGE SCALE GENOMIC DNA]</scope>
    <source>
        <strain evidence="2 3">KCTC 22173</strain>
    </source>
</reference>
<dbReference type="AlphaFoldDB" id="A0A3A1N4D7"/>
<sequence>MDAIYTFITEQYILPFYLIVWLVSMACYRTYFDTPLKYYPMYLMYTLLTELLGYFIKFHEEFQVLSDSRYDWYNVIIYNIYSVIAFMFFYYIYWQVLRNAKHKKWIVIGAGISLLSYIISLFFQDPFYSNLYYADLLASMVLLFNIWLYYKEKKIEFSPYPKRYNLMFWTSLGLAVFHIFFPFLIIIGYEAPEIWMEYNLRDILWIFILFMYGTFMIGVLVHKRRAFR</sequence>
<feature type="transmembrane region" description="Helical" evidence="1">
    <location>
        <begin position="130"/>
        <end position="150"/>
    </location>
</feature>
<evidence type="ECO:0000313" key="2">
    <source>
        <dbReference type="EMBL" id="RIV31456.1"/>
    </source>
</evidence>
<feature type="transmembrane region" description="Helical" evidence="1">
    <location>
        <begin position="203"/>
        <end position="221"/>
    </location>
</feature>
<dbReference type="OrthoDB" id="1435288at2"/>
<accession>A0A3A1N4D7</accession>
<dbReference type="EMBL" id="QXFH01000076">
    <property type="protein sequence ID" value="RIV31456.1"/>
    <property type="molecule type" value="Genomic_DNA"/>
</dbReference>
<evidence type="ECO:0000256" key="1">
    <source>
        <dbReference type="SAM" id="Phobius"/>
    </source>
</evidence>
<name>A0A3A1N4D7_9FLAO</name>
<dbReference type="Proteomes" id="UP000266067">
    <property type="component" value="Unassembled WGS sequence"/>
</dbReference>
<keyword evidence="1" id="KW-0812">Transmembrane</keyword>
<protein>
    <submittedName>
        <fullName evidence="2">Uncharacterized protein</fullName>
    </submittedName>
</protein>